<protein>
    <submittedName>
        <fullName evidence="2">Initiation factor 2 subunit family protein</fullName>
    </submittedName>
    <submittedName>
        <fullName evidence="3">Initiation factor 2B related protein</fullName>
    </submittedName>
</protein>
<dbReference type="InterPro" id="IPR000649">
    <property type="entry name" value="IF-2B-related"/>
</dbReference>
<dbReference type="PaxDb" id="880073-Calab_3064"/>
<dbReference type="EMBL" id="CM001402">
    <property type="protein sequence ID" value="EHO42670.1"/>
    <property type="molecule type" value="Genomic_DNA"/>
</dbReference>
<dbReference type="STRING" id="880073.Cabys_1937"/>
<proteinExistence type="inferred from homology"/>
<dbReference type="HOGENOM" id="CLU_939029_0_0_0"/>
<keyword evidence="4" id="KW-1185">Reference proteome</keyword>
<dbReference type="PANTHER" id="PTHR43475">
    <property type="entry name" value="METHYLTHIORIBOSE-1-PHOSPHATE ISOMERASE"/>
    <property type="match status" value="1"/>
</dbReference>
<dbReference type="RefSeq" id="WP_006930026.1">
    <property type="nucleotide sequence ID" value="NZ_CM001402.1"/>
</dbReference>
<dbReference type="InterPro" id="IPR027363">
    <property type="entry name" value="M1Pi_N"/>
</dbReference>
<dbReference type="InterPro" id="IPR037171">
    <property type="entry name" value="NagB/RpiA_transferase-like"/>
</dbReference>
<evidence type="ECO:0000313" key="4">
    <source>
        <dbReference type="Proteomes" id="UP000004671"/>
    </source>
</evidence>
<dbReference type="InterPro" id="IPR042529">
    <property type="entry name" value="IF_2B-like_C"/>
</dbReference>
<dbReference type="GO" id="GO:0019509">
    <property type="term" value="P:L-methionine salvage from methylthioadenosine"/>
    <property type="evidence" value="ECO:0007669"/>
    <property type="project" value="TreeGrafter"/>
</dbReference>
<organism evidence="3 4">
    <name type="scientific">Caldithrix abyssi DSM 13497</name>
    <dbReference type="NCBI Taxonomy" id="880073"/>
    <lineage>
        <taxon>Bacteria</taxon>
        <taxon>Pseudomonadati</taxon>
        <taxon>Calditrichota</taxon>
        <taxon>Calditrichia</taxon>
        <taxon>Calditrichales</taxon>
        <taxon>Calditrichaceae</taxon>
        <taxon>Caldithrix</taxon>
    </lineage>
</organism>
<dbReference type="Pfam" id="PF01008">
    <property type="entry name" value="IF-2B"/>
    <property type="match status" value="1"/>
</dbReference>
<dbReference type="SUPFAM" id="SSF100950">
    <property type="entry name" value="NagB/RpiA/CoA transferase-like"/>
    <property type="match status" value="1"/>
</dbReference>
<sequence length="296" mass="34248">MNKIKIQASRCPDAYALLFSYYDSFLSRLKKVSDPDGVNCEAFYEEMHEQAKQLIKTHPNKALIRRSTTNVLNHCKRSLTSQKGNAHILESFKTKISAVLEEIEKNVQKIATYGARAIAQGNRILTMSNDYLVVRTLFEAERQKRRFEVFVLKTDPPGEGLELAELLAKKKIRVTVIPDSQMGICLPDVNLVLIGPERLYESGFIHRAGSLPLALTAKKLNIPVYLLADTQTILFERERSIKFYPSDEKEVYKSRNKNIHVMNYYYEKVMYEPIYKVICEDGIFEMKEFNNWFLTE</sequence>
<evidence type="ECO:0000313" key="2">
    <source>
        <dbReference type="EMBL" id="APF18686.1"/>
    </source>
</evidence>
<dbReference type="EMBL" id="CP018099">
    <property type="protein sequence ID" value="APF18686.1"/>
    <property type="molecule type" value="Genomic_DNA"/>
</dbReference>
<dbReference type="Gene3D" id="3.40.50.10470">
    <property type="entry name" value="Translation initiation factor eif-2b, domain 2"/>
    <property type="match status" value="1"/>
</dbReference>
<name>H1XTA3_CALAY</name>
<dbReference type="Gene3D" id="1.20.120.420">
    <property type="entry name" value="translation initiation factor eif-2b, domain 1"/>
    <property type="match status" value="1"/>
</dbReference>
<dbReference type="GO" id="GO:0046523">
    <property type="term" value="F:S-methyl-5-thioribose-1-phosphate isomerase activity"/>
    <property type="evidence" value="ECO:0007669"/>
    <property type="project" value="TreeGrafter"/>
</dbReference>
<dbReference type="Proteomes" id="UP000183868">
    <property type="component" value="Chromosome"/>
</dbReference>
<reference evidence="2 5" key="2">
    <citation type="submission" date="2016-11" db="EMBL/GenBank/DDBJ databases">
        <title>Genomic analysis of Caldithrix abyssi and proposal of a novel bacterial phylum Caldithrichaeota.</title>
        <authorList>
            <person name="Kublanov I."/>
            <person name="Sigalova O."/>
            <person name="Gavrilov S."/>
            <person name="Lebedinsky A."/>
            <person name="Ivanova N."/>
            <person name="Daum C."/>
            <person name="Reddy T."/>
            <person name="Klenk H.P."/>
            <person name="Goker M."/>
            <person name="Reva O."/>
            <person name="Miroshnichenko M."/>
            <person name="Kyprides N."/>
            <person name="Woyke T."/>
            <person name="Gelfand M."/>
        </authorList>
    </citation>
    <scope>NUCLEOTIDE SEQUENCE [LARGE SCALE GENOMIC DNA]</scope>
    <source>
        <strain evidence="2 5">LF13</strain>
    </source>
</reference>
<dbReference type="GO" id="GO:0003743">
    <property type="term" value="F:translation initiation factor activity"/>
    <property type="evidence" value="ECO:0007669"/>
    <property type="project" value="UniProtKB-KW"/>
</dbReference>
<dbReference type="Proteomes" id="UP000004671">
    <property type="component" value="Chromosome"/>
</dbReference>
<dbReference type="KEGG" id="caby:Cabys_1937"/>
<dbReference type="InParanoid" id="H1XTA3"/>
<gene>
    <name evidence="2" type="ORF">Cabys_1937</name>
    <name evidence="3" type="ORF">Calab_3064</name>
</gene>
<dbReference type="eggNOG" id="COG1184">
    <property type="taxonomic scope" value="Bacteria"/>
</dbReference>
<evidence type="ECO:0000256" key="1">
    <source>
        <dbReference type="RuleBase" id="RU003814"/>
    </source>
</evidence>
<keyword evidence="3" id="KW-0396">Initiation factor</keyword>
<dbReference type="PANTHER" id="PTHR43475:SF1">
    <property type="entry name" value="METHYLTHIORIBOSE-1-PHOSPHATE ISOMERASE"/>
    <property type="match status" value="1"/>
</dbReference>
<evidence type="ECO:0000313" key="5">
    <source>
        <dbReference type="Proteomes" id="UP000183868"/>
    </source>
</evidence>
<dbReference type="AlphaFoldDB" id="H1XTA3"/>
<reference evidence="3 4" key="1">
    <citation type="submission" date="2011-09" db="EMBL/GenBank/DDBJ databases">
        <title>The permanent draft genome of Caldithrix abyssi DSM 13497.</title>
        <authorList>
            <consortium name="US DOE Joint Genome Institute (JGI-PGF)"/>
            <person name="Lucas S."/>
            <person name="Han J."/>
            <person name="Lapidus A."/>
            <person name="Bruce D."/>
            <person name="Goodwin L."/>
            <person name="Pitluck S."/>
            <person name="Peters L."/>
            <person name="Kyrpides N."/>
            <person name="Mavromatis K."/>
            <person name="Ivanova N."/>
            <person name="Mikhailova N."/>
            <person name="Chertkov O."/>
            <person name="Detter J.C."/>
            <person name="Tapia R."/>
            <person name="Han C."/>
            <person name="Land M."/>
            <person name="Hauser L."/>
            <person name="Markowitz V."/>
            <person name="Cheng J.-F."/>
            <person name="Hugenholtz P."/>
            <person name="Woyke T."/>
            <person name="Wu D."/>
            <person name="Spring S."/>
            <person name="Brambilla E."/>
            <person name="Klenk H.-P."/>
            <person name="Eisen J.A."/>
        </authorList>
    </citation>
    <scope>NUCLEOTIDE SEQUENCE [LARGE SCALE GENOMIC DNA]</scope>
    <source>
        <strain evidence="3 4">DSM 13497</strain>
    </source>
</reference>
<accession>H1XTA3</accession>
<comment type="similarity">
    <text evidence="1">Belongs to the eIF-2B alpha/beta/delta subunits family.</text>
</comment>
<evidence type="ECO:0000313" key="3">
    <source>
        <dbReference type="EMBL" id="EHO42670.1"/>
    </source>
</evidence>
<keyword evidence="3" id="KW-0648">Protein biosynthesis</keyword>